<gene>
    <name evidence="7" type="ORF">CEV34_2261</name>
    <name evidence="6" type="ORF">EHE22_03730</name>
</gene>
<dbReference type="InterPro" id="IPR041127">
    <property type="entry name" value="PET_hydrolase/cutinase-like"/>
</dbReference>
<sequence length="354" mass="37887">MSKIRFIWSSVALGATLFSSAAMAAEVGVRTIEVPSAMRGQNLAVTIWYPASGGGSPELFGDDRIFKGTKAAKDASLGNGRFPLVILSHGSGGRAEAINWLATDLAKAGFIVAGPDHPGTTSGDSLPDETPKLWKRTDDLSTVISYLTANADWKSHIDAEHIGVVGFSLGGAASLKLAGARTNLEAYAKYCDTYTKWDCAWYAGGRGYAKMEPVSVPKLDLRAVDKTAFEQSNLDERVKTAVLVDPGMAQAYDEDSLKNIKIPLSFINLGNEGEVPLSVKADEVAALVPGSSYVTVRGADHFSFLPECKEDARAFLKSVGEIDPICEETGRARKDIHAELSDLISTSLQITLKR</sequence>
<dbReference type="SUPFAM" id="SSF53474">
    <property type="entry name" value="alpha/beta-Hydrolases"/>
    <property type="match status" value="1"/>
</dbReference>
<feature type="chain" id="PRO_5044571291" evidence="4">
    <location>
        <begin position="25"/>
        <end position="354"/>
    </location>
</feature>
<name>A0A256GHZ0_9HYPH</name>
<dbReference type="EMBL" id="NNRM01000018">
    <property type="protein sequence ID" value="OYR26550.1"/>
    <property type="molecule type" value="Genomic_DNA"/>
</dbReference>
<dbReference type="Pfam" id="PF12740">
    <property type="entry name" value="PETase"/>
    <property type="match status" value="1"/>
</dbReference>
<dbReference type="Gene3D" id="3.40.50.1820">
    <property type="entry name" value="alpha/beta hydrolase"/>
    <property type="match status" value="1"/>
</dbReference>
<evidence type="ECO:0000259" key="5">
    <source>
        <dbReference type="Pfam" id="PF12740"/>
    </source>
</evidence>
<feature type="signal peptide" evidence="4">
    <location>
        <begin position="1"/>
        <end position="24"/>
    </location>
</feature>
<keyword evidence="8" id="KW-1185">Reference proteome</keyword>
<accession>A0A256GHZ0</accession>
<feature type="domain" description="PET hydrolase/cutinase-like" evidence="5">
    <location>
        <begin position="80"/>
        <end position="189"/>
    </location>
</feature>
<dbReference type="GO" id="GO:0003847">
    <property type="term" value="F:1-alkyl-2-acetylglycerophosphocholine esterase activity"/>
    <property type="evidence" value="ECO:0007669"/>
    <property type="project" value="TreeGrafter"/>
</dbReference>
<evidence type="ECO:0000256" key="2">
    <source>
        <dbReference type="ARBA" id="ARBA00022963"/>
    </source>
</evidence>
<evidence type="ECO:0000313" key="8">
    <source>
        <dbReference type="Proteomes" id="UP000216188"/>
    </source>
</evidence>
<reference evidence="7 8" key="1">
    <citation type="submission" date="2017-07" db="EMBL/GenBank/DDBJ databases">
        <title>Phylogenetic study on the rhizospheric bacterium Ochrobactrum sp. A44.</title>
        <authorList>
            <person name="Krzyzanowska D.M."/>
            <person name="Ossowicki A."/>
            <person name="Rajewska M."/>
            <person name="Maciag T."/>
            <person name="Kaczynski Z."/>
            <person name="Czerwicka M."/>
            <person name="Jafra S."/>
        </authorList>
    </citation>
    <scope>NUCLEOTIDE SEQUENCE [LARGE SCALE GENOMIC DNA]</scope>
    <source>
        <strain evidence="7 8">CCUG 30717</strain>
    </source>
</reference>
<dbReference type="Proteomes" id="UP000526233">
    <property type="component" value="Unassembled WGS sequence"/>
</dbReference>
<dbReference type="GO" id="GO:0016042">
    <property type="term" value="P:lipid catabolic process"/>
    <property type="evidence" value="ECO:0007669"/>
    <property type="project" value="UniProtKB-KW"/>
</dbReference>
<protein>
    <submittedName>
        <fullName evidence="7">Alpha/beta hydrolase family protein</fullName>
    </submittedName>
    <submittedName>
        <fullName evidence="6">Dienelactone hydrolase</fullName>
    </submittedName>
</protein>
<dbReference type="PANTHER" id="PTHR10272">
    <property type="entry name" value="PLATELET-ACTIVATING FACTOR ACETYLHYDROLASE"/>
    <property type="match status" value="1"/>
</dbReference>
<dbReference type="PIRSF" id="PIRSF031982">
    <property type="entry name" value="UCP031982_abhydr"/>
    <property type="match status" value="1"/>
</dbReference>
<keyword evidence="2" id="KW-0442">Lipid degradation</keyword>
<keyword evidence="3" id="KW-0443">Lipid metabolism</keyword>
<evidence type="ECO:0000256" key="1">
    <source>
        <dbReference type="ARBA" id="ARBA00022801"/>
    </source>
</evidence>
<organism evidence="7 8">
    <name type="scientific">Brucella pseudogrignonensis</name>
    <dbReference type="NCBI Taxonomy" id="419475"/>
    <lineage>
        <taxon>Bacteria</taxon>
        <taxon>Pseudomonadati</taxon>
        <taxon>Pseudomonadota</taxon>
        <taxon>Alphaproteobacteria</taxon>
        <taxon>Hyphomicrobiales</taxon>
        <taxon>Brucellaceae</taxon>
        <taxon>Brucella/Ochrobactrum group</taxon>
        <taxon>Brucella</taxon>
    </lineage>
</organism>
<dbReference type="InterPro" id="IPR016986">
    <property type="entry name" value="UCP031982_abhydr"/>
</dbReference>
<dbReference type="InterPro" id="IPR029058">
    <property type="entry name" value="AB_hydrolase_fold"/>
</dbReference>
<dbReference type="PANTHER" id="PTHR10272:SF0">
    <property type="entry name" value="PLATELET-ACTIVATING FACTOR ACETYLHYDROLASE"/>
    <property type="match status" value="1"/>
</dbReference>
<reference evidence="6 9" key="2">
    <citation type="submission" date="2018-11" db="EMBL/GenBank/DDBJ databases">
        <title>Genome sequencing and analysis.</title>
        <authorList>
            <person name="Huang Y.-T."/>
        </authorList>
    </citation>
    <scope>NUCLEOTIDE SEQUENCE [LARGE SCALE GENOMIC DNA]</scope>
    <source>
        <strain evidence="6 9">SHIN</strain>
    </source>
</reference>
<dbReference type="RefSeq" id="WP_007878926.1">
    <property type="nucleotide sequence ID" value="NZ_CAXURC020000002.1"/>
</dbReference>
<evidence type="ECO:0000313" key="7">
    <source>
        <dbReference type="EMBL" id="OYR26550.1"/>
    </source>
</evidence>
<dbReference type="Proteomes" id="UP000216188">
    <property type="component" value="Unassembled WGS sequence"/>
</dbReference>
<keyword evidence="4" id="KW-0732">Signal</keyword>
<dbReference type="AlphaFoldDB" id="A0A256GHZ0"/>
<evidence type="ECO:0000256" key="4">
    <source>
        <dbReference type="SAM" id="SignalP"/>
    </source>
</evidence>
<keyword evidence="1 7" id="KW-0378">Hydrolase</keyword>
<proteinExistence type="predicted"/>
<evidence type="ECO:0000256" key="3">
    <source>
        <dbReference type="ARBA" id="ARBA00023098"/>
    </source>
</evidence>
<dbReference type="EMBL" id="PKQI01000001">
    <property type="protein sequence ID" value="NNV19540.1"/>
    <property type="molecule type" value="Genomic_DNA"/>
</dbReference>
<evidence type="ECO:0000313" key="6">
    <source>
        <dbReference type="EMBL" id="NNV19540.1"/>
    </source>
</evidence>
<evidence type="ECO:0000313" key="9">
    <source>
        <dbReference type="Proteomes" id="UP000526233"/>
    </source>
</evidence>
<comment type="caution">
    <text evidence="7">The sequence shown here is derived from an EMBL/GenBank/DDBJ whole genome shotgun (WGS) entry which is preliminary data.</text>
</comment>